<evidence type="ECO:0000313" key="1">
    <source>
        <dbReference type="EMBL" id="JAH27489.1"/>
    </source>
</evidence>
<protein>
    <submittedName>
        <fullName evidence="1">Uncharacterized protein</fullName>
    </submittedName>
</protein>
<dbReference type="AlphaFoldDB" id="A0A0E9REH5"/>
<reference evidence="1" key="2">
    <citation type="journal article" date="2015" name="Fish Shellfish Immunol.">
        <title>Early steps in the European eel (Anguilla anguilla)-Vibrio vulnificus interaction in the gills: Role of the RtxA13 toxin.</title>
        <authorList>
            <person name="Callol A."/>
            <person name="Pajuelo D."/>
            <person name="Ebbesson L."/>
            <person name="Teles M."/>
            <person name="MacKenzie S."/>
            <person name="Amaro C."/>
        </authorList>
    </citation>
    <scope>NUCLEOTIDE SEQUENCE</scope>
</reference>
<reference evidence="1" key="1">
    <citation type="submission" date="2014-11" db="EMBL/GenBank/DDBJ databases">
        <authorList>
            <person name="Amaro Gonzalez C."/>
        </authorList>
    </citation>
    <scope>NUCLEOTIDE SEQUENCE</scope>
</reference>
<name>A0A0E9REH5_ANGAN</name>
<accession>A0A0E9REH5</accession>
<dbReference type="EMBL" id="GBXM01081088">
    <property type="protein sequence ID" value="JAH27489.1"/>
    <property type="molecule type" value="Transcribed_RNA"/>
</dbReference>
<sequence length="47" mass="5280">MFMCIYNIGYILHATHSTEAARTQHGITAAQHTRMGLLYTEQRASLA</sequence>
<organism evidence="1">
    <name type="scientific">Anguilla anguilla</name>
    <name type="common">European freshwater eel</name>
    <name type="synonym">Muraena anguilla</name>
    <dbReference type="NCBI Taxonomy" id="7936"/>
    <lineage>
        <taxon>Eukaryota</taxon>
        <taxon>Metazoa</taxon>
        <taxon>Chordata</taxon>
        <taxon>Craniata</taxon>
        <taxon>Vertebrata</taxon>
        <taxon>Euteleostomi</taxon>
        <taxon>Actinopterygii</taxon>
        <taxon>Neopterygii</taxon>
        <taxon>Teleostei</taxon>
        <taxon>Anguilliformes</taxon>
        <taxon>Anguillidae</taxon>
        <taxon>Anguilla</taxon>
    </lineage>
</organism>
<proteinExistence type="predicted"/>